<dbReference type="Proteomes" id="UP000178336">
    <property type="component" value="Unassembled WGS sequence"/>
</dbReference>
<dbReference type="AlphaFoldDB" id="A0A1F5GUY6"/>
<dbReference type="STRING" id="1797724.A3A48_01090"/>
<comment type="caution">
    <text evidence="2">The sequence shown here is derived from an EMBL/GenBank/DDBJ whole genome shotgun (WGS) entry which is preliminary data.</text>
</comment>
<name>A0A1F5GUY6_9BACT</name>
<accession>A0A1F5GUY6</accession>
<proteinExistence type="predicted"/>
<organism evidence="2 3">
    <name type="scientific">Candidatus Curtissbacteria bacterium RIFCSPLOWO2_01_FULL_37_9</name>
    <dbReference type="NCBI Taxonomy" id="1797724"/>
    <lineage>
        <taxon>Bacteria</taxon>
        <taxon>Candidatus Curtissiibacteriota</taxon>
    </lineage>
</organism>
<evidence type="ECO:0000313" key="3">
    <source>
        <dbReference type="Proteomes" id="UP000178336"/>
    </source>
</evidence>
<gene>
    <name evidence="2" type="ORF">A3A48_01090</name>
</gene>
<dbReference type="Pfam" id="PF14341">
    <property type="entry name" value="PilX_N"/>
    <property type="match status" value="1"/>
</dbReference>
<evidence type="ECO:0000313" key="2">
    <source>
        <dbReference type="EMBL" id="OGD95635.1"/>
    </source>
</evidence>
<dbReference type="InterPro" id="IPR025746">
    <property type="entry name" value="PilX_N_dom"/>
</dbReference>
<sequence>MKKRRGQILIIVLLIVVVALAVGLSVASRNITNLRISTQTEQSQRAFTAAEGGVEDILSRLTTVAPATGSQTFPVTVGDITANVTVKSSQIYESTIQPGEIGQIDLLNMTSPFTLQIDWSKSSDPLEKANIASVELTLVNNSGGGNYGQSRIFWQGILGRADELVPIGNPTPSCSSPSTNFDKCGEWIITTPDPVLLRIKPLWNKATVKVSCISAGCELPVQTYDINSEATSEIGVTRRVQVRKTALPQLPAVFDYVLYSEGDIVK</sequence>
<feature type="domain" description="Type 4 fimbrial biogenesis protein PilX N-terminal" evidence="1">
    <location>
        <begin position="5"/>
        <end position="55"/>
    </location>
</feature>
<dbReference type="EMBL" id="MFBN01000014">
    <property type="protein sequence ID" value="OGD95635.1"/>
    <property type="molecule type" value="Genomic_DNA"/>
</dbReference>
<evidence type="ECO:0000259" key="1">
    <source>
        <dbReference type="Pfam" id="PF14341"/>
    </source>
</evidence>
<reference evidence="2 3" key="1">
    <citation type="journal article" date="2016" name="Nat. Commun.">
        <title>Thousands of microbial genomes shed light on interconnected biogeochemical processes in an aquifer system.</title>
        <authorList>
            <person name="Anantharaman K."/>
            <person name="Brown C.T."/>
            <person name="Hug L.A."/>
            <person name="Sharon I."/>
            <person name="Castelle C.J."/>
            <person name="Probst A.J."/>
            <person name="Thomas B.C."/>
            <person name="Singh A."/>
            <person name="Wilkins M.J."/>
            <person name="Karaoz U."/>
            <person name="Brodie E.L."/>
            <person name="Williams K.H."/>
            <person name="Hubbard S.S."/>
            <person name="Banfield J.F."/>
        </authorList>
    </citation>
    <scope>NUCLEOTIDE SEQUENCE [LARGE SCALE GENOMIC DNA]</scope>
</reference>
<protein>
    <recommendedName>
        <fullName evidence="1">Type 4 fimbrial biogenesis protein PilX N-terminal domain-containing protein</fullName>
    </recommendedName>
</protein>